<organism evidence="2 3">
    <name type="scientific">Lentithecium fluviatile CBS 122367</name>
    <dbReference type="NCBI Taxonomy" id="1168545"/>
    <lineage>
        <taxon>Eukaryota</taxon>
        <taxon>Fungi</taxon>
        <taxon>Dikarya</taxon>
        <taxon>Ascomycota</taxon>
        <taxon>Pezizomycotina</taxon>
        <taxon>Dothideomycetes</taxon>
        <taxon>Pleosporomycetidae</taxon>
        <taxon>Pleosporales</taxon>
        <taxon>Massarineae</taxon>
        <taxon>Lentitheciaceae</taxon>
        <taxon>Lentithecium</taxon>
    </lineage>
</organism>
<dbReference type="Proteomes" id="UP000799291">
    <property type="component" value="Unassembled WGS sequence"/>
</dbReference>
<proteinExistence type="predicted"/>
<sequence length="762" mass="85995">MTLFPQWRMSRISRYPSASCCLRQQGCRPGARCESASLRASAADWAASRLKLCSFSTRACSSGGVGVQLWVNREGGRADSIYNVLDEPRKMIRLLKILSITPQVSCQLKVVSLEYSPVFSALSYMWGDANITEPIVVDGKTIPVTVNLANAIRDVHYQWTEGCCSTDPLDERWLWADAVCINQQDVQEKNHQVPLMKDIYPSARRVFSWLGTKDKEIHKAFDVLDLIWPEISQLPSFPEVLQEVSEGAGELHPGLSHAFGTHEWLKKYHDDSTEAEPSSLGFLEVPNIFEHAYWTRVWIFQEVALAREITFICGTRTALWVNMHTTMLWFEATLSKVQNQNRPYYVSSEDWLGIHLNPPLFCRNMVATKNFHRKKSQLKLDEDEPFRANYSVLISRFAGGLRATNPKDYVYGLEGVTGFNVPTEYGADKTVAQVYQKYAIYWLSLRSKWPSEKFLVGACDLWFLDIAGVGFLWKVVPGLPTWSPNFAGVAEAFGSPFEKRFSCDTGHADSGVFPDDCPAPQCVSLKLQCNAVLIDEVIEAGPYSQTEWDINDEPGESVSSCYLWMFDCTVKSTTLYPDSDLVVLAMAQALSLIRGGRETPDFEERSRINLQLLITDLEYVCRRNRGIDRSNFFESLHLEAPPFEKPRDDFEGLGKTTMLLKAISAISKPQDEVLQVYIDFRNLLVGLCMASTDLGFVGLFPPLVQKNDIICILKGCPSPVVLRKKADCYIHVGLCYIPGLMEGEARDRLRDARAKMEEIVIC</sequence>
<dbReference type="PANTHER" id="PTHR24148:SF73">
    <property type="entry name" value="HET DOMAIN PROTEIN (AFU_ORTHOLOGUE AFUA_8G01020)"/>
    <property type="match status" value="1"/>
</dbReference>
<dbReference type="AlphaFoldDB" id="A0A6G1IDE3"/>
<dbReference type="EMBL" id="MU005637">
    <property type="protein sequence ID" value="KAF2676226.1"/>
    <property type="molecule type" value="Genomic_DNA"/>
</dbReference>
<reference evidence="2" key="1">
    <citation type="journal article" date="2020" name="Stud. Mycol.">
        <title>101 Dothideomycetes genomes: a test case for predicting lifestyles and emergence of pathogens.</title>
        <authorList>
            <person name="Haridas S."/>
            <person name="Albert R."/>
            <person name="Binder M."/>
            <person name="Bloem J."/>
            <person name="Labutti K."/>
            <person name="Salamov A."/>
            <person name="Andreopoulos B."/>
            <person name="Baker S."/>
            <person name="Barry K."/>
            <person name="Bills G."/>
            <person name="Bluhm B."/>
            <person name="Cannon C."/>
            <person name="Castanera R."/>
            <person name="Culley D."/>
            <person name="Daum C."/>
            <person name="Ezra D."/>
            <person name="Gonzalez J."/>
            <person name="Henrissat B."/>
            <person name="Kuo A."/>
            <person name="Liang C."/>
            <person name="Lipzen A."/>
            <person name="Lutzoni F."/>
            <person name="Magnuson J."/>
            <person name="Mondo S."/>
            <person name="Nolan M."/>
            <person name="Ohm R."/>
            <person name="Pangilinan J."/>
            <person name="Park H.-J."/>
            <person name="Ramirez L."/>
            <person name="Alfaro M."/>
            <person name="Sun H."/>
            <person name="Tritt A."/>
            <person name="Yoshinaga Y."/>
            <person name="Zwiers L.-H."/>
            <person name="Turgeon B."/>
            <person name="Goodwin S."/>
            <person name="Spatafora J."/>
            <person name="Crous P."/>
            <person name="Grigoriev I."/>
        </authorList>
    </citation>
    <scope>NUCLEOTIDE SEQUENCE</scope>
    <source>
        <strain evidence="2">CBS 122367</strain>
    </source>
</reference>
<name>A0A6G1IDE3_9PLEO</name>
<dbReference type="OrthoDB" id="2157530at2759"/>
<gene>
    <name evidence="2" type="ORF">K458DRAFT_424846</name>
</gene>
<protein>
    <recommendedName>
        <fullName evidence="1">Heterokaryon incompatibility domain-containing protein</fullName>
    </recommendedName>
</protein>
<feature type="domain" description="Heterokaryon incompatibility" evidence="1">
    <location>
        <begin position="119"/>
        <end position="302"/>
    </location>
</feature>
<evidence type="ECO:0000313" key="2">
    <source>
        <dbReference type="EMBL" id="KAF2676226.1"/>
    </source>
</evidence>
<accession>A0A6G1IDE3</accession>
<evidence type="ECO:0000259" key="1">
    <source>
        <dbReference type="Pfam" id="PF06985"/>
    </source>
</evidence>
<dbReference type="PANTHER" id="PTHR24148">
    <property type="entry name" value="ANKYRIN REPEAT DOMAIN-CONTAINING PROTEIN 39 HOMOLOG-RELATED"/>
    <property type="match status" value="1"/>
</dbReference>
<dbReference type="Pfam" id="PF06985">
    <property type="entry name" value="HET"/>
    <property type="match status" value="1"/>
</dbReference>
<dbReference type="InterPro" id="IPR010730">
    <property type="entry name" value="HET"/>
</dbReference>
<evidence type="ECO:0000313" key="3">
    <source>
        <dbReference type="Proteomes" id="UP000799291"/>
    </source>
</evidence>
<dbReference type="InterPro" id="IPR052895">
    <property type="entry name" value="HetReg/Transcr_Mod"/>
</dbReference>
<keyword evidence="3" id="KW-1185">Reference proteome</keyword>